<dbReference type="Pfam" id="PF12833">
    <property type="entry name" value="HTH_18"/>
    <property type="match status" value="1"/>
</dbReference>
<dbReference type="SMART" id="SM00342">
    <property type="entry name" value="HTH_ARAC"/>
    <property type="match status" value="1"/>
</dbReference>
<dbReference type="SUPFAM" id="SSF46689">
    <property type="entry name" value="Homeodomain-like"/>
    <property type="match status" value="2"/>
</dbReference>
<dbReference type="AlphaFoldDB" id="A0A6L5QP44"/>
<evidence type="ECO:0000313" key="4">
    <source>
        <dbReference type="EMBL" id="MRX11479.1"/>
    </source>
</evidence>
<proteinExistence type="predicted"/>
<dbReference type="Gene3D" id="1.10.10.60">
    <property type="entry name" value="Homeodomain-like"/>
    <property type="match status" value="1"/>
</dbReference>
<dbReference type="PANTHER" id="PTHR43130:SF3">
    <property type="entry name" value="HTH-TYPE TRANSCRIPTIONAL REGULATOR RV1931C"/>
    <property type="match status" value="1"/>
</dbReference>
<gene>
    <name evidence="4" type="ORF">GJ697_27005</name>
</gene>
<dbReference type="Pfam" id="PF01965">
    <property type="entry name" value="DJ-1_PfpI"/>
    <property type="match status" value="1"/>
</dbReference>
<dbReference type="Proteomes" id="UP000481037">
    <property type="component" value="Unassembled WGS sequence"/>
</dbReference>
<dbReference type="Gene3D" id="3.40.50.880">
    <property type="match status" value="1"/>
</dbReference>
<dbReference type="EMBL" id="WKJM01000035">
    <property type="protein sequence ID" value="MRX11479.1"/>
    <property type="molecule type" value="Genomic_DNA"/>
</dbReference>
<reference evidence="4 5" key="1">
    <citation type="submission" date="2019-11" db="EMBL/GenBank/DDBJ databases">
        <title>Novel species isolated from a subtropical stream in China.</title>
        <authorList>
            <person name="Lu H."/>
        </authorList>
    </citation>
    <scope>NUCLEOTIDE SEQUENCE [LARGE SCALE GENOMIC DNA]</scope>
    <source>
        <strain evidence="4 5">FT25W</strain>
    </source>
</reference>
<name>A0A6L5QP44_9BURK</name>
<dbReference type="GO" id="GO:0043565">
    <property type="term" value="F:sequence-specific DNA binding"/>
    <property type="evidence" value="ECO:0007669"/>
    <property type="project" value="InterPro"/>
</dbReference>
<dbReference type="PANTHER" id="PTHR43130">
    <property type="entry name" value="ARAC-FAMILY TRANSCRIPTIONAL REGULATOR"/>
    <property type="match status" value="1"/>
</dbReference>
<evidence type="ECO:0000256" key="1">
    <source>
        <dbReference type="ARBA" id="ARBA00023015"/>
    </source>
</evidence>
<keyword evidence="2" id="KW-0804">Transcription</keyword>
<keyword evidence="1" id="KW-0805">Transcription regulation</keyword>
<dbReference type="SUPFAM" id="SSF52317">
    <property type="entry name" value="Class I glutamine amidotransferase-like"/>
    <property type="match status" value="1"/>
</dbReference>
<dbReference type="GO" id="GO:0003700">
    <property type="term" value="F:DNA-binding transcription factor activity"/>
    <property type="evidence" value="ECO:0007669"/>
    <property type="project" value="InterPro"/>
</dbReference>
<dbReference type="InterPro" id="IPR029062">
    <property type="entry name" value="Class_I_gatase-like"/>
</dbReference>
<dbReference type="InterPro" id="IPR002818">
    <property type="entry name" value="DJ-1/PfpI"/>
</dbReference>
<keyword evidence="5" id="KW-1185">Reference proteome</keyword>
<dbReference type="PROSITE" id="PS01124">
    <property type="entry name" value="HTH_ARAC_FAMILY_2"/>
    <property type="match status" value="1"/>
</dbReference>
<dbReference type="InterPro" id="IPR018060">
    <property type="entry name" value="HTH_AraC"/>
</dbReference>
<comment type="caution">
    <text evidence="4">The sequence shown here is derived from an EMBL/GenBank/DDBJ whole genome shotgun (WGS) entry which is preliminary data.</text>
</comment>
<feature type="domain" description="HTH araC/xylS-type" evidence="3">
    <location>
        <begin position="216"/>
        <end position="314"/>
    </location>
</feature>
<dbReference type="RefSeq" id="WP_154369859.1">
    <property type="nucleotide sequence ID" value="NZ_WKJM01000035.1"/>
</dbReference>
<accession>A0A6L5QP44</accession>
<sequence length="319" mass="35631">MKLTLVVLDGVQALDVAGPLDVFTEANRFLAKKDHYDITLVGERPDGVMCSSGMEFKVHHDYPNYHVDAELLLVAGGPRFPEYRPAAALSAWLSQRAHGARRVGAVCNGVFLLGHAGLLTGREITTHWDHAERLSGQFPQSNVRPDKIFVRDGNLFTCGGVTAGIDLCLALIAEDWGHDLAMKVAKQLIVYIRRDGGQSQYSPYLAVGPDEDSLVARVLKYVTDHISDDLTIEDIADAVGVSRRTFSRAFAKHAQVTPSVFVDQVRIDFARKLLEETDVPLKTIAFRCGFDNATRMRMIFSRQLQTTPKQYRERFRDKQ</sequence>
<evidence type="ECO:0000313" key="5">
    <source>
        <dbReference type="Proteomes" id="UP000481037"/>
    </source>
</evidence>
<organism evidence="4 5">
    <name type="scientific">Duganella alba</name>
    <dbReference type="NCBI Taxonomy" id="2666081"/>
    <lineage>
        <taxon>Bacteria</taxon>
        <taxon>Pseudomonadati</taxon>
        <taxon>Pseudomonadota</taxon>
        <taxon>Betaproteobacteria</taxon>
        <taxon>Burkholderiales</taxon>
        <taxon>Oxalobacteraceae</taxon>
        <taxon>Telluria group</taxon>
        <taxon>Duganella</taxon>
    </lineage>
</organism>
<evidence type="ECO:0000256" key="2">
    <source>
        <dbReference type="ARBA" id="ARBA00023163"/>
    </source>
</evidence>
<dbReference type="CDD" id="cd03137">
    <property type="entry name" value="GATase1_AraC_1"/>
    <property type="match status" value="1"/>
</dbReference>
<protein>
    <submittedName>
        <fullName evidence="4">Helix-turn-helix domain-containing protein</fullName>
    </submittedName>
</protein>
<dbReference type="InterPro" id="IPR052158">
    <property type="entry name" value="INH-QAR"/>
</dbReference>
<evidence type="ECO:0000259" key="3">
    <source>
        <dbReference type="PROSITE" id="PS01124"/>
    </source>
</evidence>
<dbReference type="InterPro" id="IPR009057">
    <property type="entry name" value="Homeodomain-like_sf"/>
</dbReference>